<dbReference type="EMBL" id="WMQV01000007">
    <property type="protein sequence ID" value="MTL93819.1"/>
    <property type="molecule type" value="Genomic_DNA"/>
</dbReference>
<evidence type="ECO:0000313" key="1">
    <source>
        <dbReference type="EMBL" id="MTL93819.1"/>
    </source>
</evidence>
<reference evidence="1" key="1">
    <citation type="journal article" date="2019" name="Nat. Med.">
        <title>A library of human gut bacterial isolates paired with longitudinal multiomics data enables mechanistic microbiome research.</title>
        <authorList>
            <person name="Poyet M."/>
            <person name="Groussin M."/>
            <person name="Gibbons S.M."/>
            <person name="Avila-Pacheco J."/>
            <person name="Jiang X."/>
            <person name="Kearney S.M."/>
            <person name="Perrotta A.R."/>
            <person name="Berdy B."/>
            <person name="Zhao S."/>
            <person name="Lieberman T.D."/>
            <person name="Swanson P.K."/>
            <person name="Smith M."/>
            <person name="Roesemann S."/>
            <person name="Alexander J.E."/>
            <person name="Rich S.A."/>
            <person name="Livny J."/>
            <person name="Vlamakis H."/>
            <person name="Clish C."/>
            <person name="Bullock K."/>
            <person name="Deik A."/>
            <person name="Scott J."/>
            <person name="Pierce K.A."/>
            <person name="Xavier R.J."/>
            <person name="Alm E.J."/>
        </authorList>
    </citation>
    <scope>NUCLEOTIDE SEQUENCE</scope>
    <source>
        <strain evidence="1">BIOML-A179</strain>
    </source>
</reference>
<comment type="caution">
    <text evidence="1">The sequence shown here is derived from an EMBL/GenBank/DDBJ whole genome shotgun (WGS) entry which is preliminary data.</text>
</comment>
<proteinExistence type="predicted"/>
<sequence>MRRGLKIVGLLPFGVHLIFCIGIGFLGSLIWSVAIPLLITLFVAGHGLCSPDKKWRVAGWSSLILLTLVLCYLGFNNDYFYLSEVYIAGFYFIYFSVVYGLNMLQRKRP</sequence>
<accession>A0A6I3N776</accession>
<name>A0A6I3N776_9FIRM</name>
<gene>
    <name evidence="1" type="ORF">GMA64_04715</name>
</gene>
<organism evidence="1">
    <name type="scientific">Turicibacter sanguinis</name>
    <dbReference type="NCBI Taxonomy" id="154288"/>
    <lineage>
        <taxon>Bacteria</taxon>
        <taxon>Bacillati</taxon>
        <taxon>Bacillota</taxon>
        <taxon>Erysipelotrichia</taxon>
        <taxon>Erysipelotrichales</taxon>
        <taxon>Turicibacteraceae</taxon>
        <taxon>Turicibacter</taxon>
    </lineage>
</organism>
<dbReference type="AlphaFoldDB" id="A0A6I3N776"/>
<dbReference type="RefSeq" id="WP_129821214.1">
    <property type="nucleotide sequence ID" value="NZ_CABJBH010000023.1"/>
</dbReference>
<protein>
    <submittedName>
        <fullName evidence="1">Uncharacterized protein</fullName>
    </submittedName>
</protein>